<protein>
    <submittedName>
        <fullName evidence="1">Uncharacterized protein</fullName>
    </submittedName>
</protein>
<dbReference type="AlphaFoldDB" id="A0A8H4KBZ9"/>
<dbReference type="OrthoDB" id="5153231at2759"/>
<dbReference type="EMBL" id="JAADJG010000445">
    <property type="protein sequence ID" value="KAF4446708.1"/>
    <property type="molecule type" value="Genomic_DNA"/>
</dbReference>
<evidence type="ECO:0000313" key="1">
    <source>
        <dbReference type="EMBL" id="KAF4446708.1"/>
    </source>
</evidence>
<reference evidence="1" key="1">
    <citation type="submission" date="2020-01" db="EMBL/GenBank/DDBJ databases">
        <title>Identification and distribution of gene clusters putatively required for synthesis of sphingolipid metabolism inhibitors in phylogenetically diverse species of the filamentous fungus Fusarium.</title>
        <authorList>
            <person name="Kim H.-S."/>
            <person name="Busman M."/>
            <person name="Brown D.W."/>
            <person name="Divon H."/>
            <person name="Uhlig S."/>
            <person name="Proctor R.H."/>
        </authorList>
    </citation>
    <scope>NUCLEOTIDE SEQUENCE</scope>
    <source>
        <strain evidence="1">NRRL 53441</strain>
    </source>
</reference>
<keyword evidence="2" id="KW-1185">Reference proteome</keyword>
<organism evidence="1 2">
    <name type="scientific">Fusarium austroafricanum</name>
    <dbReference type="NCBI Taxonomy" id="2364996"/>
    <lineage>
        <taxon>Eukaryota</taxon>
        <taxon>Fungi</taxon>
        <taxon>Dikarya</taxon>
        <taxon>Ascomycota</taxon>
        <taxon>Pezizomycotina</taxon>
        <taxon>Sordariomycetes</taxon>
        <taxon>Hypocreomycetidae</taxon>
        <taxon>Hypocreales</taxon>
        <taxon>Nectriaceae</taxon>
        <taxon>Fusarium</taxon>
        <taxon>Fusarium concolor species complex</taxon>
    </lineage>
</organism>
<name>A0A8H4KBZ9_9HYPO</name>
<gene>
    <name evidence="1" type="ORF">F53441_9641</name>
</gene>
<sequence length="605" mass="69064">MRPREDALHLCVADRRCRLCQFDIEEDDSVVARINPQRLSAPWEYAEVLNMYNEVENVVFHGCFGQRCSKQNLVPFFHAECLSLRSHDLSDALIAAGEYTFDPHRYEQQQRADRVRGLLAPRLRGNLGIRLPDEVLTMIAGLLIRECATVTAQERSIGTEISGNSVDLLRGVYVTYTTVEGIRYVKGIGNWKSEDQQVLASKDGHAVQKIWIAEDYRGIRFVKFCSENTELSGPTPMKDSWWRAISAPCSINRINVKTDGLKLRDISVPEETNTDVNVEHISWTSPDHPNRILNLETLENSDDCLKGLRMISFDCNVEGTTGYTVVTDGEAITWIHAHGPDESAEFYPEMEAEYPLGFFIYMPLDDGEFITEICRRYLLDPGSDPSICLVFITNKGRATQFGTTRPPNSLNNLERILKPSPNGSKVFFNAWNSVDDEKVKYLAFDNPESPVPRALPLSLIPDPPHFMTESKDLWFKSSCSLERIVEMTFCRDISYSNTIIGVLFTYEDGHRECLGRFRFDKTLETIRVDQTSDIHIGSLRNMFKCLYVTEFGLSPPHTQVFRSWMKVSRTGTLEWWWSFRHSVVRHISAEGITSNIFGPPLHLYD</sequence>
<comment type="caution">
    <text evidence="1">The sequence shown here is derived from an EMBL/GenBank/DDBJ whole genome shotgun (WGS) entry which is preliminary data.</text>
</comment>
<evidence type="ECO:0000313" key="2">
    <source>
        <dbReference type="Proteomes" id="UP000605986"/>
    </source>
</evidence>
<dbReference type="Proteomes" id="UP000605986">
    <property type="component" value="Unassembled WGS sequence"/>
</dbReference>
<proteinExistence type="predicted"/>
<accession>A0A8H4KBZ9</accession>